<name>G5K4C9_9STRE</name>
<evidence type="ECO:0008006" key="3">
    <source>
        <dbReference type="Google" id="ProtNLM"/>
    </source>
</evidence>
<dbReference type="STRING" id="764299.STRIC_1649"/>
<dbReference type="RefSeq" id="WP_008089823.1">
    <property type="nucleotide sequence ID" value="NZ_AEUX02000007.1"/>
</dbReference>
<accession>G5K4C9</accession>
<reference evidence="1 2" key="1">
    <citation type="journal article" date="2014" name="Int. J. Syst. Evol. Microbiol.">
        <title>Phylogenomics and the dynamic genome evolution of the genus Streptococcus.</title>
        <authorList>
            <consortium name="The Broad Institute Genome Sequencing Platform"/>
            <person name="Richards V.P."/>
            <person name="Palmer S.R."/>
            <person name="Pavinski Bitar P.D."/>
            <person name="Qin X."/>
            <person name="Weinstock G.M."/>
            <person name="Highlander S.K."/>
            <person name="Town C.D."/>
            <person name="Burne R.A."/>
            <person name="Stanhope M.J."/>
        </authorList>
    </citation>
    <scope>NUCLEOTIDE SEQUENCE [LARGE SCALE GENOMIC DNA]</scope>
    <source>
        <strain evidence="1 2">707-05</strain>
    </source>
</reference>
<keyword evidence="2" id="KW-1185">Reference proteome</keyword>
<gene>
    <name evidence="1" type="ORF">STRIC_1649</name>
</gene>
<proteinExistence type="predicted"/>
<evidence type="ECO:0000313" key="2">
    <source>
        <dbReference type="Proteomes" id="UP000003330"/>
    </source>
</evidence>
<dbReference type="EMBL" id="AEUX02000007">
    <property type="protein sequence ID" value="EHI68934.1"/>
    <property type="molecule type" value="Genomic_DNA"/>
</dbReference>
<organism evidence="1 2">
    <name type="scientific">Streptococcus ictaluri 707-05</name>
    <dbReference type="NCBI Taxonomy" id="764299"/>
    <lineage>
        <taxon>Bacteria</taxon>
        <taxon>Bacillati</taxon>
        <taxon>Bacillota</taxon>
        <taxon>Bacilli</taxon>
        <taxon>Lactobacillales</taxon>
        <taxon>Streptococcaceae</taxon>
        <taxon>Streptococcus</taxon>
    </lineage>
</organism>
<dbReference type="Proteomes" id="UP000003330">
    <property type="component" value="Unassembled WGS sequence"/>
</dbReference>
<dbReference type="AlphaFoldDB" id="G5K4C9"/>
<protein>
    <recommendedName>
        <fullName evidence="3">DUF5082 domain-containing protein</fullName>
    </recommendedName>
</protein>
<sequence>MTDKLDRQEALQTLEDLLKATRGIQEQLKKVKNWGIFDFLAGDFLVSWIKRQKIRQLNTDLEALRVDVERCQKELSDVGLSLFSGSSGTTHDRIWDIWGDNPWTDWRVIKETNHLIEEMSLLETAILSLRQSLNES</sequence>
<evidence type="ECO:0000313" key="1">
    <source>
        <dbReference type="EMBL" id="EHI68934.1"/>
    </source>
</evidence>
<dbReference type="OrthoDB" id="3540923at2"/>
<comment type="caution">
    <text evidence="1">The sequence shown here is derived from an EMBL/GenBank/DDBJ whole genome shotgun (WGS) entry which is preliminary data.</text>
</comment>
<dbReference type="eggNOG" id="COG3064">
    <property type="taxonomic scope" value="Bacteria"/>
</dbReference>